<dbReference type="EMBL" id="JARKIE010000049">
    <property type="protein sequence ID" value="KAJ7692864.1"/>
    <property type="molecule type" value="Genomic_DNA"/>
</dbReference>
<evidence type="ECO:0000313" key="4">
    <source>
        <dbReference type="Proteomes" id="UP001221757"/>
    </source>
</evidence>
<evidence type="ECO:0000256" key="2">
    <source>
        <dbReference type="SAM" id="SignalP"/>
    </source>
</evidence>
<protein>
    <recommendedName>
        <fullName evidence="5">Hydrophobin</fullName>
    </recommendedName>
</protein>
<name>A0AAD7DJK7_MYCRO</name>
<sequence>MKSTIFVCALSFAISAVGALPNDSNAQRLARGLPPLPPRRRHFGAKRTTPSSTPFQCATKKTFCCTDLAAPTSAAATSALGGLGIPLSSCGAHIGLGCVAALGDSWYV</sequence>
<gene>
    <name evidence="3" type="ORF">B0H17DRAFT_1200193</name>
</gene>
<organism evidence="3 4">
    <name type="scientific">Mycena rosella</name>
    <name type="common">Pink bonnet</name>
    <name type="synonym">Agaricus rosellus</name>
    <dbReference type="NCBI Taxonomy" id="1033263"/>
    <lineage>
        <taxon>Eukaryota</taxon>
        <taxon>Fungi</taxon>
        <taxon>Dikarya</taxon>
        <taxon>Basidiomycota</taxon>
        <taxon>Agaricomycotina</taxon>
        <taxon>Agaricomycetes</taxon>
        <taxon>Agaricomycetidae</taxon>
        <taxon>Agaricales</taxon>
        <taxon>Marasmiineae</taxon>
        <taxon>Mycenaceae</taxon>
        <taxon>Mycena</taxon>
    </lineage>
</organism>
<accession>A0AAD7DJK7</accession>
<dbReference type="AlphaFoldDB" id="A0AAD7DJK7"/>
<keyword evidence="2" id="KW-0732">Signal</keyword>
<feature type="region of interest" description="Disordered" evidence="1">
    <location>
        <begin position="31"/>
        <end position="51"/>
    </location>
</feature>
<feature type="chain" id="PRO_5042056505" description="Hydrophobin" evidence="2">
    <location>
        <begin position="20"/>
        <end position="108"/>
    </location>
</feature>
<evidence type="ECO:0000313" key="3">
    <source>
        <dbReference type="EMBL" id="KAJ7692864.1"/>
    </source>
</evidence>
<dbReference type="Proteomes" id="UP001221757">
    <property type="component" value="Unassembled WGS sequence"/>
</dbReference>
<feature type="signal peptide" evidence="2">
    <location>
        <begin position="1"/>
        <end position="19"/>
    </location>
</feature>
<reference evidence="3" key="1">
    <citation type="submission" date="2023-03" db="EMBL/GenBank/DDBJ databases">
        <title>Massive genome expansion in bonnet fungi (Mycena s.s.) driven by repeated elements and novel gene families across ecological guilds.</title>
        <authorList>
            <consortium name="Lawrence Berkeley National Laboratory"/>
            <person name="Harder C.B."/>
            <person name="Miyauchi S."/>
            <person name="Viragh M."/>
            <person name="Kuo A."/>
            <person name="Thoen E."/>
            <person name="Andreopoulos B."/>
            <person name="Lu D."/>
            <person name="Skrede I."/>
            <person name="Drula E."/>
            <person name="Henrissat B."/>
            <person name="Morin E."/>
            <person name="Kohler A."/>
            <person name="Barry K."/>
            <person name="LaButti K."/>
            <person name="Morin E."/>
            <person name="Salamov A."/>
            <person name="Lipzen A."/>
            <person name="Mereny Z."/>
            <person name="Hegedus B."/>
            <person name="Baldrian P."/>
            <person name="Stursova M."/>
            <person name="Weitz H."/>
            <person name="Taylor A."/>
            <person name="Grigoriev I.V."/>
            <person name="Nagy L.G."/>
            <person name="Martin F."/>
            <person name="Kauserud H."/>
        </authorList>
    </citation>
    <scope>NUCLEOTIDE SEQUENCE</scope>
    <source>
        <strain evidence="3">CBHHK067</strain>
    </source>
</reference>
<keyword evidence="4" id="KW-1185">Reference proteome</keyword>
<proteinExistence type="predicted"/>
<evidence type="ECO:0000256" key="1">
    <source>
        <dbReference type="SAM" id="MobiDB-lite"/>
    </source>
</evidence>
<evidence type="ECO:0008006" key="5">
    <source>
        <dbReference type="Google" id="ProtNLM"/>
    </source>
</evidence>
<comment type="caution">
    <text evidence="3">The sequence shown here is derived from an EMBL/GenBank/DDBJ whole genome shotgun (WGS) entry which is preliminary data.</text>
</comment>